<evidence type="ECO:0000256" key="4">
    <source>
        <dbReference type="ARBA" id="ARBA00023180"/>
    </source>
</evidence>
<gene>
    <name evidence="9" type="ORF">MUK42_00592</name>
</gene>
<feature type="compositionally biased region" description="Pro residues" evidence="5">
    <location>
        <begin position="116"/>
        <end position="125"/>
    </location>
</feature>
<dbReference type="InterPro" id="IPR016140">
    <property type="entry name" value="Bifunc_inhib/LTP/seed_store"/>
</dbReference>
<reference evidence="9" key="1">
    <citation type="submission" date="2022-05" db="EMBL/GenBank/DDBJ databases">
        <title>The Musa troglodytarum L. genome provides insights into the mechanism of non-climacteric behaviour and enrichment of carotenoids.</title>
        <authorList>
            <person name="Wang J."/>
        </authorList>
    </citation>
    <scope>NUCLEOTIDE SEQUENCE</scope>
    <source>
        <tissue evidence="9">Leaf</tissue>
    </source>
</reference>
<evidence type="ECO:0000259" key="8">
    <source>
        <dbReference type="Pfam" id="PF14368"/>
    </source>
</evidence>
<dbReference type="EMBL" id="CP097505">
    <property type="protein sequence ID" value="URD92949.1"/>
    <property type="molecule type" value="Genomic_DNA"/>
</dbReference>
<keyword evidence="10" id="KW-1185">Reference proteome</keyword>
<accession>A0A9E7FBK0</accession>
<feature type="region of interest" description="Disordered" evidence="5">
    <location>
        <begin position="113"/>
        <end position="138"/>
    </location>
</feature>
<organism evidence="9 10">
    <name type="scientific">Musa troglodytarum</name>
    <name type="common">fe'i banana</name>
    <dbReference type="NCBI Taxonomy" id="320322"/>
    <lineage>
        <taxon>Eukaryota</taxon>
        <taxon>Viridiplantae</taxon>
        <taxon>Streptophyta</taxon>
        <taxon>Embryophyta</taxon>
        <taxon>Tracheophyta</taxon>
        <taxon>Spermatophyta</taxon>
        <taxon>Magnoliopsida</taxon>
        <taxon>Liliopsida</taxon>
        <taxon>Zingiberales</taxon>
        <taxon>Musaceae</taxon>
        <taxon>Musa</taxon>
    </lineage>
</organism>
<dbReference type="Proteomes" id="UP001055439">
    <property type="component" value="Chromosome 3"/>
</dbReference>
<name>A0A9E7FBK0_9LILI</name>
<dbReference type="InterPro" id="IPR036312">
    <property type="entry name" value="Bifun_inhib/LTP/seed_sf"/>
</dbReference>
<keyword evidence="6" id="KW-0472">Membrane</keyword>
<evidence type="ECO:0000256" key="5">
    <source>
        <dbReference type="SAM" id="MobiDB-lite"/>
    </source>
</evidence>
<dbReference type="InterPro" id="IPR043325">
    <property type="entry name" value="LTSS"/>
</dbReference>
<evidence type="ECO:0000256" key="1">
    <source>
        <dbReference type="ARBA" id="ARBA00009748"/>
    </source>
</evidence>
<protein>
    <submittedName>
        <fullName evidence="9">Lipid transfer-like protein</fullName>
    </submittedName>
</protein>
<evidence type="ECO:0000313" key="9">
    <source>
        <dbReference type="EMBL" id="URD92949.1"/>
    </source>
</evidence>
<keyword evidence="6" id="KW-0812">Transmembrane</keyword>
<dbReference type="Pfam" id="PF14368">
    <property type="entry name" value="LTP_2"/>
    <property type="match status" value="1"/>
</dbReference>
<feature type="transmembrane region" description="Helical" evidence="6">
    <location>
        <begin position="140"/>
        <end position="159"/>
    </location>
</feature>
<comment type="similarity">
    <text evidence="1">Belongs to the plant LTP family.</text>
</comment>
<dbReference type="CDD" id="cd00010">
    <property type="entry name" value="AAI_LTSS"/>
    <property type="match status" value="1"/>
</dbReference>
<sequence>MASNKDLLICFLFLLSLWASMEVSDGYTDVGVPPCVRKLLPCLDYLGSQEKPPAACCVPLGNALDEEIECLCKLFFDDHLLESLNISQSQILGFPPRCGLKAPDVTKCKFSSDAPKPNPMPPHFSSPPSSTPKAPSSSSTAIGIINTTSVLALIIIWVFSVTSPF</sequence>
<evidence type="ECO:0000256" key="6">
    <source>
        <dbReference type="SAM" id="Phobius"/>
    </source>
</evidence>
<evidence type="ECO:0000256" key="3">
    <source>
        <dbReference type="ARBA" id="ARBA00023157"/>
    </source>
</evidence>
<evidence type="ECO:0000256" key="7">
    <source>
        <dbReference type="SAM" id="SignalP"/>
    </source>
</evidence>
<feature type="signal peptide" evidence="7">
    <location>
        <begin position="1"/>
        <end position="26"/>
    </location>
</feature>
<dbReference type="OrthoDB" id="690947at2759"/>
<evidence type="ECO:0000313" key="10">
    <source>
        <dbReference type="Proteomes" id="UP001055439"/>
    </source>
</evidence>
<keyword evidence="6" id="KW-1133">Transmembrane helix</keyword>
<feature type="domain" description="Bifunctional inhibitor/plant lipid transfer protein/seed storage helical" evidence="8">
    <location>
        <begin position="35"/>
        <end position="108"/>
    </location>
</feature>
<dbReference type="SUPFAM" id="SSF47699">
    <property type="entry name" value="Bifunctional inhibitor/lipid-transfer protein/seed storage 2S albumin"/>
    <property type="match status" value="1"/>
</dbReference>
<dbReference type="PANTHER" id="PTHR33044">
    <property type="entry name" value="BIFUNCTIONAL INHIBITOR/LIPID-TRANSFER PROTEIN/SEED STORAGE 2S ALBUMIN SUPERFAMILY PROTEIN-RELATED"/>
    <property type="match status" value="1"/>
</dbReference>
<keyword evidence="4" id="KW-0325">Glycoprotein</keyword>
<evidence type="ECO:0000256" key="2">
    <source>
        <dbReference type="ARBA" id="ARBA00022729"/>
    </source>
</evidence>
<keyword evidence="3" id="KW-1015">Disulfide bond</keyword>
<keyword evidence="2 7" id="KW-0732">Signal</keyword>
<dbReference type="Gene3D" id="1.10.110.10">
    <property type="entry name" value="Plant lipid-transfer and hydrophobic proteins"/>
    <property type="match status" value="1"/>
</dbReference>
<dbReference type="AlphaFoldDB" id="A0A9E7FBK0"/>
<feature type="chain" id="PRO_5038979479" evidence="7">
    <location>
        <begin position="27"/>
        <end position="165"/>
    </location>
</feature>
<proteinExistence type="inferred from homology"/>
<feature type="compositionally biased region" description="Low complexity" evidence="5">
    <location>
        <begin position="126"/>
        <end position="138"/>
    </location>
</feature>